<evidence type="ECO:0000259" key="9">
    <source>
        <dbReference type="PROSITE" id="PS52040"/>
    </source>
</evidence>
<accession>A0A285UFE0</accession>
<dbReference type="GO" id="GO:0019897">
    <property type="term" value="C:extrinsic component of plasma membrane"/>
    <property type="evidence" value="ECO:0007669"/>
    <property type="project" value="UniProtKB-UniRule"/>
</dbReference>
<feature type="domain" description="Topo IIA-type catalytic" evidence="9">
    <location>
        <begin position="31"/>
        <end position="495"/>
    </location>
</feature>
<dbReference type="GO" id="GO:0003677">
    <property type="term" value="F:DNA binding"/>
    <property type="evidence" value="ECO:0007669"/>
    <property type="project" value="UniProtKB-UniRule"/>
</dbReference>
<dbReference type="PANTHER" id="PTHR43493">
    <property type="entry name" value="DNA GYRASE/TOPOISOMERASE SUBUNIT A"/>
    <property type="match status" value="1"/>
</dbReference>
<dbReference type="Gene3D" id="3.90.199.10">
    <property type="entry name" value="Topoisomerase II, domain 5"/>
    <property type="match status" value="1"/>
</dbReference>
<dbReference type="HAMAP" id="MF_00937">
    <property type="entry name" value="ParC_type2"/>
    <property type="match status" value="1"/>
</dbReference>
<feature type="site" description="Interaction with DNA" evidence="7">
    <location>
        <position position="94"/>
    </location>
</feature>
<evidence type="ECO:0000313" key="10">
    <source>
        <dbReference type="EMBL" id="SOC39001.1"/>
    </source>
</evidence>
<dbReference type="InterPro" id="IPR035516">
    <property type="entry name" value="Gyrase/topoIV_suA_C"/>
</dbReference>
<evidence type="ECO:0000256" key="4">
    <source>
        <dbReference type="ARBA" id="ARBA00023125"/>
    </source>
</evidence>
<dbReference type="FunFam" id="3.30.1360.40:FF:000002">
    <property type="entry name" value="DNA gyrase subunit A"/>
    <property type="match status" value="1"/>
</dbReference>
<dbReference type="GO" id="GO:0005694">
    <property type="term" value="C:chromosome"/>
    <property type="evidence" value="ECO:0007669"/>
    <property type="project" value="InterPro"/>
</dbReference>
<dbReference type="InterPro" id="IPR013758">
    <property type="entry name" value="Topo_IIA_A/C_ab"/>
</dbReference>
<dbReference type="GO" id="GO:0006265">
    <property type="term" value="P:DNA topological change"/>
    <property type="evidence" value="ECO:0007669"/>
    <property type="project" value="UniProtKB-UniRule"/>
</dbReference>
<dbReference type="PROSITE" id="PS52040">
    <property type="entry name" value="TOPO_IIA"/>
    <property type="match status" value="1"/>
</dbReference>
<evidence type="ECO:0000256" key="6">
    <source>
        <dbReference type="ARBA" id="ARBA00023235"/>
    </source>
</evidence>
<dbReference type="GO" id="GO:0034335">
    <property type="term" value="F:DNA negative supercoiling activity"/>
    <property type="evidence" value="ECO:0007669"/>
    <property type="project" value="UniProtKB-ARBA"/>
</dbReference>
<evidence type="ECO:0000256" key="5">
    <source>
        <dbReference type="ARBA" id="ARBA00023136"/>
    </source>
</evidence>
<proteinExistence type="inferred from homology"/>
<dbReference type="InterPro" id="IPR013760">
    <property type="entry name" value="Topo_IIA-like_dom_sf"/>
</dbReference>
<name>A0A285UFE0_9STAP</name>
<keyword evidence="3 7" id="KW-0799">Topoisomerase</keyword>
<dbReference type="Gene3D" id="3.30.1360.40">
    <property type="match status" value="1"/>
</dbReference>
<dbReference type="FunFam" id="3.90.199.10:FF:000001">
    <property type="entry name" value="DNA gyrase subunit A"/>
    <property type="match status" value="1"/>
</dbReference>
<keyword evidence="2 7" id="KW-1003">Cell membrane</keyword>
<feature type="site" description="Interaction with DNA" evidence="7">
    <location>
        <position position="88"/>
    </location>
</feature>
<feature type="site" description="Interaction with DNA" evidence="7">
    <location>
        <position position="77"/>
    </location>
</feature>
<protein>
    <recommendedName>
        <fullName evidence="7">DNA topoisomerase 4 subunit A</fullName>
        <ecNumber evidence="7">5.6.2.2</ecNumber>
    </recommendedName>
    <alternativeName>
        <fullName evidence="7">Topoisomerase IV subunit A</fullName>
    </alternativeName>
</protein>
<comment type="function">
    <text evidence="7">Topoisomerase IV is essential for chromosome segregation. It relaxes supercoiled DNA. Performs the decatenation events required during the replication of a circular DNA molecule.</text>
</comment>
<evidence type="ECO:0000256" key="8">
    <source>
        <dbReference type="PROSITE-ProRule" id="PRU01384"/>
    </source>
</evidence>
<dbReference type="GO" id="GO:0005524">
    <property type="term" value="F:ATP binding"/>
    <property type="evidence" value="ECO:0007669"/>
    <property type="project" value="InterPro"/>
</dbReference>
<dbReference type="SMART" id="SM00434">
    <property type="entry name" value="TOP4c"/>
    <property type="match status" value="1"/>
</dbReference>
<dbReference type="OrthoDB" id="9806486at2"/>
<keyword evidence="5 7" id="KW-0472">Membrane</keyword>
<reference evidence="11" key="1">
    <citation type="submission" date="2017-08" db="EMBL/GenBank/DDBJ databases">
        <authorList>
            <person name="Varghese N."/>
            <person name="Submissions S."/>
        </authorList>
    </citation>
    <scope>NUCLEOTIDE SEQUENCE [LARGE SCALE GENOMIC DNA]</scope>
    <source>
        <strain evidence="11">DSM 23173</strain>
    </source>
</reference>
<dbReference type="InterPro" id="IPR005741">
    <property type="entry name" value="TopoIV_A_Gpos"/>
</dbReference>
<dbReference type="Gene3D" id="2.120.10.90">
    <property type="entry name" value="DNA gyrase/topoisomerase IV, subunit A, C-terminal"/>
    <property type="match status" value="1"/>
</dbReference>
<dbReference type="Gene3D" id="1.10.268.10">
    <property type="entry name" value="Topoisomerase, domain 3"/>
    <property type="match status" value="1"/>
</dbReference>
<dbReference type="Pfam" id="PF03989">
    <property type="entry name" value="DNA_gyraseA_C"/>
    <property type="match status" value="5"/>
</dbReference>
<dbReference type="InterPro" id="IPR006691">
    <property type="entry name" value="GyrA/parC_rep"/>
</dbReference>
<evidence type="ECO:0000256" key="7">
    <source>
        <dbReference type="HAMAP-Rule" id="MF_00937"/>
    </source>
</evidence>
<dbReference type="InterPro" id="IPR002205">
    <property type="entry name" value="Topo_IIA_dom_A"/>
</dbReference>
<dbReference type="Proteomes" id="UP000219412">
    <property type="component" value="Unassembled WGS sequence"/>
</dbReference>
<dbReference type="GO" id="GO:0005737">
    <property type="term" value="C:cytoplasm"/>
    <property type="evidence" value="ECO:0007669"/>
    <property type="project" value="TreeGrafter"/>
</dbReference>
<gene>
    <name evidence="7" type="primary">parC</name>
    <name evidence="10" type="ORF">SAMN05878391_0660</name>
</gene>
<dbReference type="EC" id="5.6.2.2" evidence="7"/>
<dbReference type="RefSeq" id="WP_097039101.1">
    <property type="nucleotide sequence ID" value="NZ_OBQF01000001.1"/>
</dbReference>
<organism evidence="10 11">
    <name type="scientific">Salinicoccus kekensis</name>
    <dbReference type="NCBI Taxonomy" id="714307"/>
    <lineage>
        <taxon>Bacteria</taxon>
        <taxon>Bacillati</taxon>
        <taxon>Bacillota</taxon>
        <taxon>Bacilli</taxon>
        <taxon>Bacillales</taxon>
        <taxon>Staphylococcaceae</taxon>
        <taxon>Salinicoccus</taxon>
    </lineage>
</organism>
<feature type="site" description="Interaction with DNA" evidence="7">
    <location>
        <position position="75"/>
    </location>
</feature>
<keyword evidence="4 7" id="KW-0238">DNA-binding</keyword>
<feature type="site" description="Transition state stabilizer" evidence="7">
    <location>
        <position position="118"/>
    </location>
</feature>
<dbReference type="GO" id="GO:0007059">
    <property type="term" value="P:chromosome segregation"/>
    <property type="evidence" value="ECO:0007669"/>
    <property type="project" value="UniProtKB-UniRule"/>
</dbReference>
<evidence type="ECO:0000256" key="3">
    <source>
        <dbReference type="ARBA" id="ARBA00023029"/>
    </source>
</evidence>
<dbReference type="Pfam" id="PF00521">
    <property type="entry name" value="DNA_topoisoIV"/>
    <property type="match status" value="1"/>
</dbReference>
<dbReference type="InterPro" id="IPR050220">
    <property type="entry name" value="Type_II_DNA_Topoisomerases"/>
</dbReference>
<comment type="similarity">
    <text evidence="7">Belongs to the type II topoisomerase GyrA/ParC subunit family. ParC type 2 subfamily.</text>
</comment>
<feature type="site" description="Interaction with DNA" evidence="7">
    <location>
        <position position="39"/>
    </location>
</feature>
<comment type="catalytic activity">
    <reaction evidence="1 7 8">
        <text>ATP-dependent breakage, passage and rejoining of double-stranded DNA.</text>
        <dbReference type="EC" id="5.6.2.2"/>
    </reaction>
</comment>
<keyword evidence="11" id="KW-1185">Reference proteome</keyword>
<comment type="subunit">
    <text evidence="7">Heterotetramer composed of ParC and ParE.</text>
</comment>
<dbReference type="AlphaFoldDB" id="A0A285UFE0"/>
<dbReference type="SUPFAM" id="SSF56719">
    <property type="entry name" value="Type II DNA topoisomerase"/>
    <property type="match status" value="1"/>
</dbReference>
<evidence type="ECO:0000256" key="1">
    <source>
        <dbReference type="ARBA" id="ARBA00000185"/>
    </source>
</evidence>
<dbReference type="InterPro" id="IPR013757">
    <property type="entry name" value="Topo_IIA_A_a_sf"/>
</dbReference>
<keyword evidence="6 7" id="KW-0413">Isomerase</keyword>
<dbReference type="EMBL" id="OBQF01000001">
    <property type="protein sequence ID" value="SOC39001.1"/>
    <property type="molecule type" value="Genomic_DNA"/>
</dbReference>
<dbReference type="GO" id="GO:0009330">
    <property type="term" value="C:DNA topoisomerase type II (double strand cut, ATP-hydrolyzing) complex"/>
    <property type="evidence" value="ECO:0007669"/>
    <property type="project" value="TreeGrafter"/>
</dbReference>
<dbReference type="NCBIfam" id="NF004044">
    <property type="entry name" value="PRK05561.1"/>
    <property type="match status" value="1"/>
</dbReference>
<dbReference type="SUPFAM" id="SSF101904">
    <property type="entry name" value="GyrA/ParC C-terminal domain-like"/>
    <property type="match status" value="1"/>
</dbReference>
<comment type="subcellular location">
    <subcellularLocation>
        <location evidence="7">Cell membrane</location>
        <topology evidence="7">Peripheral membrane protein</topology>
    </subcellularLocation>
</comment>
<sequence length="804" mass="90777">MAEKIQNLKLEDVLGDRFGRYSKYVIQDRAIPDVRDGLKPVQRRILYAMFREGNTFDKNYRKSAKAVGNVIGNYHPHGESSIYDAMVRMGQEWKMREELIMIHGNKGSVDGDPPAAMRYTEAKLAELSNEMLRDINKNTVTFMNNFDDTDVEPTVLPARFPNILVNGSTGISAGYATDIPPHNLSEVIDATLKVIDKPTVGIDELLEIVKGPDFPTGGIIQGKDELKKAYETGKGRIVVRSKVETEDLRGGRKLIAITELPYEVNKANLVKKIDEIRAERKVDGILEVRDETDRQGLRIAVELRKDANVEGIINYLYKRTELQVTYNFNMVAISERAPKLLGLKEILDSYIAHQKEVVYKRSEFDLDRAQKRMHIIEGLMKALSILDDVIRVIRESKNKKNAKENLMEAYHFTDAQAEAIVMLQLYRLTNTDIVELETEHSELDYTINQLNEILADDKKLLGVIKKELRDTKKKYKSDRLTVVEDEIENIELDKHVLIPQEETVLSLTKDGYVKRTSPRSYNASALEEIGMKEDDFLIFTTESHTLQQMLVFTNLGNYLIIPVHEIPEIRWKDHGVHLSSRFNIDSEEMPIFATAIDDFKAPVTVVSTTRGGQIKRSELSLFEAVRIKRPLAYMNLKAGDEVVSLEISETGTEDMLFVTAKGLTLKYPVDSVNPSGLRTQGVRAMNVKPDDEIIFAGLISNEKYLLTVSNRGAVKRTDLSIFDAGARAQVGTMLLKEIKSKPHRLVGAVLFADDINAVIMSESDRSTVRGKSIRVTGKYVNGSFVVDEDAFGEVTDVHFDVISE</sequence>
<feature type="active site" description="O-(5'-phospho-DNA)-tyrosine intermediate" evidence="7 8">
    <location>
        <position position="119"/>
    </location>
</feature>
<dbReference type="PANTHER" id="PTHR43493:SF9">
    <property type="entry name" value="DNA TOPOISOMERASE 4 SUBUNIT A"/>
    <property type="match status" value="1"/>
</dbReference>
<dbReference type="NCBIfam" id="TIGR01061">
    <property type="entry name" value="parC_Gpos"/>
    <property type="match status" value="1"/>
</dbReference>
<dbReference type="CDD" id="cd00187">
    <property type="entry name" value="TOP4c"/>
    <property type="match status" value="1"/>
</dbReference>
<dbReference type="FunFam" id="1.10.268.10:FF:000001">
    <property type="entry name" value="DNA gyrase subunit A"/>
    <property type="match status" value="1"/>
</dbReference>
<evidence type="ECO:0000313" key="11">
    <source>
        <dbReference type="Proteomes" id="UP000219412"/>
    </source>
</evidence>
<evidence type="ECO:0000256" key="2">
    <source>
        <dbReference type="ARBA" id="ARBA00022475"/>
    </source>
</evidence>